<accession>A0A507AWD8</accession>
<sequence>MSSSAGSTGLARTRSLRKPAAASSSADKEAPRNASPSRLPMAAGPGRTAAAAAPSTRQTRSGTVGTNIGATRLGRSASVKRAAPETSSSAVGGASSSRPRSMIQPSSSATTRSAAAASSSAIGGSSAAAAGPAPAPKRMPTHSRAKSSATALTSQTVLRPPSQTGATTTAAAAGTSSTRAGPSSGTGSRSMHRRQLSNVETSSTPPRTRSATTSAATAAVAVGTAEPRGQMLPPSQRLARPAFSTMQQHYSPAKSLAPKPLTSTFLAPPSPSKLPANVAVGAETARLQTELLQLHLLHRDAAPVDAQWRAGARHSLGRRFGDLAREAEAVGREEARALEGRNAAALCRAWGRDGGEAALGERVRVLGEVVSGVWALGEPGAGKYPRVVRRFERWMQKMAEVVRRRRWREGEQGPEGLFGDVVEGGDGDDGDGMPLFIGELDASWRDECAALARKLDGWRRLLRELGDNLPEDEDEDDADADADERSSLAQMVGGCRSLVHDMLAELHVMEEIEREALRQENEWIRRMNADEEEPRRDAHRAGAVWRVF</sequence>
<feature type="region of interest" description="Disordered" evidence="1">
    <location>
        <begin position="1"/>
        <end position="264"/>
    </location>
</feature>
<dbReference type="Proteomes" id="UP000319257">
    <property type="component" value="Unassembled WGS sequence"/>
</dbReference>
<dbReference type="EMBL" id="SKBQ01000043">
    <property type="protein sequence ID" value="TPX12043.1"/>
    <property type="molecule type" value="Genomic_DNA"/>
</dbReference>
<dbReference type="OrthoDB" id="5429993at2759"/>
<name>A0A507AWD8_9PEZI</name>
<dbReference type="InParanoid" id="A0A507AWD8"/>
<dbReference type="RefSeq" id="XP_030993754.1">
    <property type="nucleotide sequence ID" value="XM_031141871.1"/>
</dbReference>
<comment type="caution">
    <text evidence="2">The sequence shown here is derived from an EMBL/GenBank/DDBJ whole genome shotgun (WGS) entry which is preliminary data.</text>
</comment>
<organism evidence="2 3">
    <name type="scientific">Thyridium curvatum</name>
    <dbReference type="NCBI Taxonomy" id="1093900"/>
    <lineage>
        <taxon>Eukaryota</taxon>
        <taxon>Fungi</taxon>
        <taxon>Dikarya</taxon>
        <taxon>Ascomycota</taxon>
        <taxon>Pezizomycotina</taxon>
        <taxon>Sordariomycetes</taxon>
        <taxon>Sordariomycetidae</taxon>
        <taxon>Thyridiales</taxon>
        <taxon>Thyridiaceae</taxon>
        <taxon>Thyridium</taxon>
    </lineage>
</organism>
<dbReference type="AlphaFoldDB" id="A0A507AWD8"/>
<feature type="compositionally biased region" description="Low complexity" evidence="1">
    <location>
        <begin position="42"/>
        <end position="57"/>
    </location>
</feature>
<evidence type="ECO:0000313" key="3">
    <source>
        <dbReference type="Proteomes" id="UP000319257"/>
    </source>
</evidence>
<keyword evidence="3" id="KW-1185">Reference proteome</keyword>
<gene>
    <name evidence="2" type="ORF">E0L32_007158</name>
</gene>
<feature type="compositionally biased region" description="Low complexity" evidence="1">
    <location>
        <begin position="87"/>
        <end position="132"/>
    </location>
</feature>
<dbReference type="GeneID" id="41974605"/>
<reference evidence="2 3" key="1">
    <citation type="submission" date="2019-06" db="EMBL/GenBank/DDBJ databases">
        <title>Draft genome sequence of the filamentous fungus Phialemoniopsis curvata isolated from diesel fuel.</title>
        <authorList>
            <person name="Varaljay V.A."/>
            <person name="Lyon W.J."/>
            <person name="Crouch A.L."/>
            <person name="Drake C.E."/>
            <person name="Hollomon J.M."/>
            <person name="Nadeau L.J."/>
            <person name="Nunn H.S."/>
            <person name="Stevenson B.S."/>
            <person name="Bojanowski C.L."/>
            <person name="Crookes-Goodson W.J."/>
        </authorList>
    </citation>
    <scope>NUCLEOTIDE SEQUENCE [LARGE SCALE GENOMIC DNA]</scope>
    <source>
        <strain evidence="2 3">D216</strain>
    </source>
</reference>
<protein>
    <submittedName>
        <fullName evidence="2">Uncharacterized protein</fullName>
    </submittedName>
</protein>
<dbReference type="STRING" id="1093900.A0A507AWD8"/>
<feature type="compositionally biased region" description="Low complexity" evidence="1">
    <location>
        <begin position="201"/>
        <end position="225"/>
    </location>
</feature>
<feature type="compositionally biased region" description="Low complexity" evidence="1">
    <location>
        <begin position="164"/>
        <end position="189"/>
    </location>
</feature>
<feature type="compositionally biased region" description="Polar residues" evidence="1">
    <location>
        <begin position="146"/>
        <end position="163"/>
    </location>
</feature>
<evidence type="ECO:0000256" key="1">
    <source>
        <dbReference type="SAM" id="MobiDB-lite"/>
    </source>
</evidence>
<evidence type="ECO:0000313" key="2">
    <source>
        <dbReference type="EMBL" id="TPX12043.1"/>
    </source>
</evidence>
<feature type="compositionally biased region" description="Polar residues" evidence="1">
    <location>
        <begin position="58"/>
        <end position="69"/>
    </location>
</feature>
<proteinExistence type="predicted"/>